<evidence type="ECO:0000256" key="1">
    <source>
        <dbReference type="SAM" id="MobiDB-lite"/>
    </source>
</evidence>
<keyword evidence="3" id="KW-1185">Reference proteome</keyword>
<sequence>MAYFQWPLSNNPPSPPALGNLLSAPTGSSDHFEPTPATASAFYLFLNGEVNPRLLDTQPSSFLGSKENTNGPFYLCPHNGLGCVIYPSK</sequence>
<proteinExistence type="predicted"/>
<dbReference type="AlphaFoldDB" id="A0A9Q3FBC9"/>
<accession>A0A9Q3FBC9</accession>
<gene>
    <name evidence="2" type="ORF">O181_076703</name>
</gene>
<evidence type="ECO:0000313" key="3">
    <source>
        <dbReference type="Proteomes" id="UP000765509"/>
    </source>
</evidence>
<dbReference type="EMBL" id="AVOT02041624">
    <property type="protein sequence ID" value="MBW0536988.1"/>
    <property type="molecule type" value="Genomic_DNA"/>
</dbReference>
<comment type="caution">
    <text evidence="2">The sequence shown here is derived from an EMBL/GenBank/DDBJ whole genome shotgun (WGS) entry which is preliminary data.</text>
</comment>
<name>A0A9Q3FBC9_9BASI</name>
<evidence type="ECO:0000313" key="2">
    <source>
        <dbReference type="EMBL" id="MBW0536988.1"/>
    </source>
</evidence>
<feature type="region of interest" description="Disordered" evidence="1">
    <location>
        <begin position="1"/>
        <end position="33"/>
    </location>
</feature>
<reference evidence="2" key="1">
    <citation type="submission" date="2021-03" db="EMBL/GenBank/DDBJ databases">
        <title>Draft genome sequence of rust myrtle Austropuccinia psidii MF-1, a brazilian biotype.</title>
        <authorList>
            <person name="Quecine M.C."/>
            <person name="Pachon D.M.R."/>
            <person name="Bonatelli M.L."/>
            <person name="Correr F.H."/>
            <person name="Franceschini L.M."/>
            <person name="Leite T.F."/>
            <person name="Margarido G.R.A."/>
            <person name="Almeida C.A."/>
            <person name="Ferrarezi J.A."/>
            <person name="Labate C.A."/>
        </authorList>
    </citation>
    <scope>NUCLEOTIDE SEQUENCE</scope>
    <source>
        <strain evidence="2">MF-1</strain>
    </source>
</reference>
<protein>
    <submittedName>
        <fullName evidence="2">Uncharacterized protein</fullName>
    </submittedName>
</protein>
<organism evidence="2 3">
    <name type="scientific">Austropuccinia psidii MF-1</name>
    <dbReference type="NCBI Taxonomy" id="1389203"/>
    <lineage>
        <taxon>Eukaryota</taxon>
        <taxon>Fungi</taxon>
        <taxon>Dikarya</taxon>
        <taxon>Basidiomycota</taxon>
        <taxon>Pucciniomycotina</taxon>
        <taxon>Pucciniomycetes</taxon>
        <taxon>Pucciniales</taxon>
        <taxon>Sphaerophragmiaceae</taxon>
        <taxon>Austropuccinia</taxon>
    </lineage>
</organism>
<dbReference type="Proteomes" id="UP000765509">
    <property type="component" value="Unassembled WGS sequence"/>
</dbReference>